<proteinExistence type="inferred from homology"/>
<dbReference type="PANTHER" id="PTHR30027:SF3">
    <property type="entry name" value="16S RRNA (URACIL(1498)-N(3))-METHYLTRANSFERASE"/>
    <property type="match status" value="1"/>
</dbReference>
<dbReference type="RefSeq" id="WP_151150187.1">
    <property type="nucleotide sequence ID" value="NZ_WAIE01000001.1"/>
</dbReference>
<dbReference type="SUPFAM" id="SSF88697">
    <property type="entry name" value="PUA domain-like"/>
    <property type="match status" value="1"/>
</dbReference>
<comment type="caution">
    <text evidence="13">The sequence shown here is derived from an EMBL/GenBank/DDBJ whole genome shotgun (WGS) entry which is preliminary data.</text>
</comment>
<dbReference type="SUPFAM" id="SSF75217">
    <property type="entry name" value="alpha/beta knot"/>
    <property type="match status" value="1"/>
</dbReference>
<protein>
    <recommendedName>
        <fullName evidence="10">Ribosomal RNA small subunit methyltransferase E</fullName>
        <ecNumber evidence="10">2.1.1.193</ecNumber>
    </recommendedName>
</protein>
<evidence type="ECO:0000256" key="5">
    <source>
        <dbReference type="ARBA" id="ARBA00022603"/>
    </source>
</evidence>
<dbReference type="PIRSF" id="PIRSF015601">
    <property type="entry name" value="MTase_slr0722"/>
    <property type="match status" value="1"/>
</dbReference>
<evidence type="ECO:0000256" key="7">
    <source>
        <dbReference type="ARBA" id="ARBA00022691"/>
    </source>
</evidence>
<evidence type="ECO:0000313" key="14">
    <source>
        <dbReference type="Proteomes" id="UP000438699"/>
    </source>
</evidence>
<keyword evidence="3 10" id="KW-0963">Cytoplasm</keyword>
<dbReference type="InterPro" id="IPR006700">
    <property type="entry name" value="RsmE"/>
</dbReference>
<accession>A0A6N6N6W5</accession>
<dbReference type="GO" id="GO:0005737">
    <property type="term" value="C:cytoplasm"/>
    <property type="evidence" value="ECO:0007669"/>
    <property type="project" value="UniProtKB-SubCell"/>
</dbReference>
<dbReference type="Pfam" id="PF04452">
    <property type="entry name" value="Methyltrans_RNA"/>
    <property type="match status" value="1"/>
</dbReference>
<keyword evidence="7 10" id="KW-0949">S-adenosyl-L-methionine</keyword>
<dbReference type="InterPro" id="IPR029028">
    <property type="entry name" value="Alpha/beta_knot_MTases"/>
</dbReference>
<dbReference type="EC" id="2.1.1.193" evidence="10"/>
<evidence type="ECO:0000259" key="11">
    <source>
        <dbReference type="Pfam" id="PF04452"/>
    </source>
</evidence>
<evidence type="ECO:0000256" key="9">
    <source>
        <dbReference type="ARBA" id="ARBA00047944"/>
    </source>
</evidence>
<dbReference type="EMBL" id="WAIE01000001">
    <property type="protein sequence ID" value="KAB1443814.1"/>
    <property type="molecule type" value="Genomic_DNA"/>
</dbReference>
<dbReference type="CDD" id="cd18084">
    <property type="entry name" value="RsmE-like"/>
    <property type="match status" value="1"/>
</dbReference>
<comment type="similarity">
    <text evidence="2 10">Belongs to the RNA methyltransferase RsmE family.</text>
</comment>
<comment type="catalytic activity">
    <reaction evidence="9 10">
        <text>uridine(1498) in 16S rRNA + S-adenosyl-L-methionine = N(3)-methyluridine(1498) in 16S rRNA + S-adenosyl-L-homocysteine + H(+)</text>
        <dbReference type="Rhea" id="RHEA:42920"/>
        <dbReference type="Rhea" id="RHEA-COMP:10283"/>
        <dbReference type="Rhea" id="RHEA-COMP:10284"/>
        <dbReference type="ChEBI" id="CHEBI:15378"/>
        <dbReference type="ChEBI" id="CHEBI:57856"/>
        <dbReference type="ChEBI" id="CHEBI:59789"/>
        <dbReference type="ChEBI" id="CHEBI:65315"/>
        <dbReference type="ChEBI" id="CHEBI:74502"/>
        <dbReference type="EC" id="2.1.1.193"/>
    </reaction>
</comment>
<reference evidence="13 14" key="1">
    <citation type="journal article" date="2017" name="Int. J. Syst. Evol. Microbiol.">
        <title>Desulfovibrio senegalensis sp. nov., a mesophilic sulfate reducer isolated from marine sediment.</title>
        <authorList>
            <person name="Thioye A."/>
            <person name="Gam Z.B.A."/>
            <person name="Mbengue M."/>
            <person name="Cayol J.L."/>
            <person name="Joseph-Bartoli M."/>
            <person name="Toure-Kane C."/>
            <person name="Labat M."/>
        </authorList>
    </citation>
    <scope>NUCLEOTIDE SEQUENCE [LARGE SCALE GENOMIC DNA]</scope>
    <source>
        <strain evidence="13 14">DSM 101509</strain>
    </source>
</reference>
<dbReference type="InterPro" id="IPR046886">
    <property type="entry name" value="RsmE_MTase_dom"/>
</dbReference>
<dbReference type="OrthoDB" id="9815641at2"/>
<evidence type="ECO:0000313" key="13">
    <source>
        <dbReference type="EMBL" id="KAB1443814.1"/>
    </source>
</evidence>
<dbReference type="InterPro" id="IPR029026">
    <property type="entry name" value="tRNA_m1G_MTases_N"/>
</dbReference>
<evidence type="ECO:0000256" key="6">
    <source>
        <dbReference type="ARBA" id="ARBA00022679"/>
    </source>
</evidence>
<name>A0A6N6N6W5_9BACT</name>
<dbReference type="InterPro" id="IPR015947">
    <property type="entry name" value="PUA-like_sf"/>
</dbReference>
<dbReference type="Proteomes" id="UP000438699">
    <property type="component" value="Unassembled WGS sequence"/>
</dbReference>
<keyword evidence="5 10" id="KW-0489">Methyltransferase</keyword>
<evidence type="ECO:0000256" key="8">
    <source>
        <dbReference type="ARBA" id="ARBA00025699"/>
    </source>
</evidence>
<sequence>MGRLNTFHLDPKLWPQSVGQSVTLDKAEARHMLKVLRTPAGAQVRLFDGDGRHGMFRLDHAGRNKAELIAESLHVCETPTDGLWLALGWGKSSRRGFLLEKAVELGACGIWFWQADFSQGRLPEEAKATWRDRCIQAAKQCGSVFLPEIQIVNGGIDALMQQRSRFDHAFLAWEKEDSGNLLGPDDFTLGKSLVVIGPEGGFSDIEAERLIGADMQPVSLGQSVLRWETAALHCLSLSFYTRSLRGGAK</sequence>
<dbReference type="GO" id="GO:0070042">
    <property type="term" value="F:rRNA (uridine-N3-)-methyltransferase activity"/>
    <property type="evidence" value="ECO:0007669"/>
    <property type="project" value="TreeGrafter"/>
</dbReference>
<dbReference type="Pfam" id="PF20260">
    <property type="entry name" value="PUA_4"/>
    <property type="match status" value="1"/>
</dbReference>
<keyword evidence="6 10" id="KW-0808">Transferase</keyword>
<dbReference type="AlphaFoldDB" id="A0A6N6N6W5"/>
<organism evidence="13 14">
    <name type="scientific">Pseudodesulfovibrio senegalensis</name>
    <dbReference type="NCBI Taxonomy" id="1721087"/>
    <lineage>
        <taxon>Bacteria</taxon>
        <taxon>Pseudomonadati</taxon>
        <taxon>Thermodesulfobacteriota</taxon>
        <taxon>Desulfovibrionia</taxon>
        <taxon>Desulfovibrionales</taxon>
        <taxon>Desulfovibrionaceae</taxon>
    </lineage>
</organism>
<dbReference type="Gene3D" id="3.40.1280.10">
    <property type="match status" value="1"/>
</dbReference>
<evidence type="ECO:0000256" key="3">
    <source>
        <dbReference type="ARBA" id="ARBA00022490"/>
    </source>
</evidence>
<evidence type="ECO:0000256" key="10">
    <source>
        <dbReference type="PIRNR" id="PIRNR015601"/>
    </source>
</evidence>
<feature type="domain" description="Ribosomal RNA small subunit methyltransferase E methyltransferase" evidence="11">
    <location>
        <begin position="82"/>
        <end position="237"/>
    </location>
</feature>
<evidence type="ECO:0000256" key="2">
    <source>
        <dbReference type="ARBA" id="ARBA00005528"/>
    </source>
</evidence>
<keyword evidence="4 10" id="KW-0698">rRNA processing</keyword>
<dbReference type="InterPro" id="IPR046887">
    <property type="entry name" value="RsmE_PUA-like"/>
</dbReference>
<feature type="domain" description="Ribosomal RNA small subunit methyltransferase E PUA-like" evidence="12">
    <location>
        <begin position="24"/>
        <end position="69"/>
    </location>
</feature>
<keyword evidence="14" id="KW-1185">Reference proteome</keyword>
<dbReference type="NCBIfam" id="TIGR00046">
    <property type="entry name" value="RsmE family RNA methyltransferase"/>
    <property type="match status" value="1"/>
</dbReference>
<gene>
    <name evidence="13" type="ORF">F8A88_06160</name>
</gene>
<comment type="function">
    <text evidence="8 10">Specifically methylates the N3 position of the uracil ring of uridine 1498 (m3U1498) in 16S rRNA. Acts on the fully assembled 30S ribosomal subunit.</text>
</comment>
<evidence type="ECO:0000256" key="4">
    <source>
        <dbReference type="ARBA" id="ARBA00022552"/>
    </source>
</evidence>
<dbReference type="PANTHER" id="PTHR30027">
    <property type="entry name" value="RIBOSOMAL RNA SMALL SUBUNIT METHYLTRANSFERASE E"/>
    <property type="match status" value="1"/>
</dbReference>
<evidence type="ECO:0000256" key="1">
    <source>
        <dbReference type="ARBA" id="ARBA00004496"/>
    </source>
</evidence>
<dbReference type="GO" id="GO:0070475">
    <property type="term" value="P:rRNA base methylation"/>
    <property type="evidence" value="ECO:0007669"/>
    <property type="project" value="TreeGrafter"/>
</dbReference>
<evidence type="ECO:0000259" key="12">
    <source>
        <dbReference type="Pfam" id="PF20260"/>
    </source>
</evidence>
<comment type="subcellular location">
    <subcellularLocation>
        <location evidence="1 10">Cytoplasm</location>
    </subcellularLocation>
</comment>